<protein>
    <recommendedName>
        <fullName evidence="1">T2SS substrate NttA domain-containing protein</fullName>
    </recommendedName>
</protein>
<proteinExistence type="predicted"/>
<reference evidence="2 3" key="1">
    <citation type="submission" date="2015-11" db="EMBL/GenBank/DDBJ databases">
        <title>Genomic analysis of 38 Legionella species identifies large and diverse effector repertoires.</title>
        <authorList>
            <person name="Burstein D."/>
            <person name="Amaro F."/>
            <person name="Zusman T."/>
            <person name="Lifshitz Z."/>
            <person name="Cohen O."/>
            <person name="Gilbert J.A."/>
            <person name="Pupko T."/>
            <person name="Shuman H.A."/>
            <person name="Segal G."/>
        </authorList>
    </citation>
    <scope>NUCLEOTIDE SEQUENCE [LARGE SCALE GENOMIC DNA]</scope>
    <source>
        <strain evidence="2 3">ATCC 700990</strain>
    </source>
</reference>
<comment type="caution">
    <text evidence="2">The sequence shown here is derived from an EMBL/GenBank/DDBJ whole genome shotgun (WGS) entry which is preliminary data.</text>
</comment>
<dbReference type="EMBL" id="LNXY01000028">
    <property type="protein sequence ID" value="KTC85477.1"/>
    <property type="molecule type" value="Genomic_DNA"/>
</dbReference>
<dbReference type="InterPro" id="IPR056212">
    <property type="entry name" value="NttA"/>
</dbReference>
<evidence type="ECO:0000313" key="3">
    <source>
        <dbReference type="Proteomes" id="UP000054736"/>
    </source>
</evidence>
<sequence>MFNNLFCKITTGIGFLYFSTIVLADGTPKDTWLRGLKDLAPEIICKSFMQDSDLNKKLKAANISYDKCLTLIPANFDKCQAKYYAKMPDTIDKKDADKWGNNIGMCIGGEFTVDYLLIPQ</sequence>
<dbReference type="Proteomes" id="UP000054736">
    <property type="component" value="Unassembled WGS sequence"/>
</dbReference>
<feature type="domain" description="T2SS substrate NttA" evidence="1">
    <location>
        <begin position="27"/>
        <end position="117"/>
    </location>
</feature>
<dbReference type="OrthoDB" id="5640576at2"/>
<dbReference type="PATRIC" id="fig|1212489.4.peg.2791"/>
<evidence type="ECO:0000313" key="2">
    <source>
        <dbReference type="EMBL" id="KTC85477.1"/>
    </source>
</evidence>
<dbReference type="RefSeq" id="WP_131764431.1">
    <property type="nucleotide sequence ID" value="NZ_CAAAIU010000017.1"/>
</dbReference>
<gene>
    <name evidence="2" type="ORF">Ldro_2649</name>
</gene>
<dbReference type="Pfam" id="PF24275">
    <property type="entry name" value="NttA"/>
    <property type="match status" value="1"/>
</dbReference>
<accession>A0A0W0SR67</accession>
<name>A0A0W0SR67_9GAMM</name>
<evidence type="ECO:0000259" key="1">
    <source>
        <dbReference type="Pfam" id="PF24275"/>
    </source>
</evidence>
<keyword evidence="3" id="KW-1185">Reference proteome</keyword>
<organism evidence="2 3">
    <name type="scientific">Legionella drozanskii LLAP-1</name>
    <dbReference type="NCBI Taxonomy" id="1212489"/>
    <lineage>
        <taxon>Bacteria</taxon>
        <taxon>Pseudomonadati</taxon>
        <taxon>Pseudomonadota</taxon>
        <taxon>Gammaproteobacteria</taxon>
        <taxon>Legionellales</taxon>
        <taxon>Legionellaceae</taxon>
        <taxon>Legionella</taxon>
    </lineage>
</organism>
<dbReference type="AlphaFoldDB" id="A0A0W0SR67"/>